<accession>U5T812</accession>
<dbReference type="InterPro" id="IPR011990">
    <property type="entry name" value="TPR-like_helical_dom_sf"/>
</dbReference>
<dbReference type="PROSITE" id="PS50005">
    <property type="entry name" value="TPR"/>
    <property type="match status" value="2"/>
</dbReference>
<dbReference type="KEGG" id="spiu:SPICUR_07880"/>
<keyword evidence="5" id="KW-1185">Reference proteome</keyword>
<dbReference type="Pfam" id="PF14559">
    <property type="entry name" value="TPR_19"/>
    <property type="match status" value="1"/>
</dbReference>
<dbReference type="AlphaFoldDB" id="U5T812"/>
<dbReference type="EMBL" id="CP005990">
    <property type="protein sequence ID" value="AGY92533.1"/>
    <property type="molecule type" value="Genomic_DNA"/>
</dbReference>
<evidence type="ECO:0000256" key="2">
    <source>
        <dbReference type="ARBA" id="ARBA00022803"/>
    </source>
</evidence>
<dbReference type="Pfam" id="PF13432">
    <property type="entry name" value="TPR_16"/>
    <property type="match status" value="4"/>
</dbReference>
<keyword evidence="1" id="KW-0677">Repeat</keyword>
<reference evidence="4 5" key="1">
    <citation type="journal article" date="2013" name="BMC Genomics">
        <title>Genomes of "Spiribacter", a streamlined, successful halophilic bacterium.</title>
        <authorList>
            <person name="Lopez-Perez M."/>
            <person name="Ghai R."/>
            <person name="Leon M.J."/>
            <person name="Rodriguez-Olmos A."/>
            <person name="Copa-Patino J.L."/>
            <person name="Soliveri J."/>
            <person name="Sanchez-Porro C."/>
            <person name="Ventosa A."/>
            <person name="Rodriguez-Valera F."/>
        </authorList>
    </citation>
    <scope>NUCLEOTIDE SEQUENCE [LARGE SCALE GENOMIC DNA]</scope>
    <source>
        <strain evidence="4 5">UAH-SP71</strain>
    </source>
</reference>
<organism evidence="4 5">
    <name type="scientific">Spiribacter curvatus</name>
    <dbReference type="NCBI Taxonomy" id="1335757"/>
    <lineage>
        <taxon>Bacteria</taxon>
        <taxon>Pseudomonadati</taxon>
        <taxon>Pseudomonadota</taxon>
        <taxon>Gammaproteobacteria</taxon>
        <taxon>Chromatiales</taxon>
        <taxon>Ectothiorhodospiraceae</taxon>
        <taxon>Spiribacter</taxon>
    </lineage>
</organism>
<dbReference type="STRING" id="1335757.SPICUR_07880"/>
<evidence type="ECO:0000256" key="3">
    <source>
        <dbReference type="PROSITE-ProRule" id="PRU00339"/>
    </source>
</evidence>
<feature type="repeat" description="TPR" evidence="3">
    <location>
        <begin position="119"/>
        <end position="152"/>
    </location>
</feature>
<dbReference type="Gene3D" id="1.25.40.10">
    <property type="entry name" value="Tetratricopeptide repeat domain"/>
    <property type="match status" value="2"/>
</dbReference>
<dbReference type="PROSITE" id="PS51257">
    <property type="entry name" value="PROKAR_LIPOPROTEIN"/>
    <property type="match status" value="1"/>
</dbReference>
<dbReference type="RefSeq" id="WP_023367786.1">
    <property type="nucleotide sequence ID" value="NC_022664.1"/>
</dbReference>
<dbReference type="eggNOG" id="COG0457">
    <property type="taxonomic scope" value="Bacteria"/>
</dbReference>
<feature type="repeat" description="TPR" evidence="3">
    <location>
        <begin position="325"/>
        <end position="358"/>
    </location>
</feature>
<dbReference type="Proteomes" id="UP000017640">
    <property type="component" value="Chromosome"/>
</dbReference>
<dbReference type="HOGENOM" id="CLU_007251_4_0_6"/>
<dbReference type="OrthoDB" id="9766710at2"/>
<dbReference type="InterPro" id="IPR051012">
    <property type="entry name" value="CellSynth/LPSAsmb/PSIAsmb"/>
</dbReference>
<dbReference type="PANTHER" id="PTHR45586:SF14">
    <property type="entry name" value="TETRATRICOPEPTIDE TPR_2 REPEAT PROTEIN"/>
    <property type="match status" value="1"/>
</dbReference>
<evidence type="ECO:0000313" key="4">
    <source>
        <dbReference type="EMBL" id="AGY92533.1"/>
    </source>
</evidence>
<evidence type="ECO:0000313" key="5">
    <source>
        <dbReference type="Proteomes" id="UP000017640"/>
    </source>
</evidence>
<keyword evidence="2 3" id="KW-0802">TPR repeat</keyword>
<sequence>MERFANRKTFHARQRPCWQRRLGGLLVMGLMAACAPLERDQTPVTESAERAPMAIVMAAELAVARGEIDQAGALYGRIADRMRDGEVVARGARLALRANDMPAAGRLADRWVSLAPDSAEAKRVQGLVRLHQGDTEAAVSRFLEALPTDPGSRDAAIDRLGQRLQDSRLPPEAIEVMRAVAASAPASAGAPLALARLAMARDRPTVALEAVESVLARDPASRGARLIRADALMALDRADEAFAAFQALLAEAPDDEALRYEYARALVSRDREAEALVQFRSLIEAGATRPRLLNATVVLALRAGEDSLALSALQRLRATSGPLSRRSLLLEGRLLRRLDRLEESLDVFDRALRDRPDDVELRYARAMARFAADDRDGGEADLRRILRDHPDNPEALNALGYVLVDQTGQVHEGAALIERAYEIDPDSPAIIDSMGWARFRQGRPDDALAFLERAHEMTNSDPEIAAHLGEVLWALGRRDAARTVWLEAREAADGNHPVLEETMERLDQ</sequence>
<dbReference type="SMART" id="SM00028">
    <property type="entry name" value="TPR"/>
    <property type="match status" value="7"/>
</dbReference>
<protein>
    <submittedName>
        <fullName evidence="4">Uncharacterized protein</fullName>
    </submittedName>
</protein>
<name>U5T812_9GAMM</name>
<evidence type="ECO:0000256" key="1">
    <source>
        <dbReference type="ARBA" id="ARBA00022737"/>
    </source>
</evidence>
<dbReference type="PATRIC" id="fig|1335757.3.peg.1540"/>
<dbReference type="PANTHER" id="PTHR45586">
    <property type="entry name" value="TPR REPEAT-CONTAINING PROTEIN PA4667"/>
    <property type="match status" value="1"/>
</dbReference>
<proteinExistence type="predicted"/>
<gene>
    <name evidence="4" type="ORF">SPICUR_07880</name>
</gene>
<dbReference type="InterPro" id="IPR019734">
    <property type="entry name" value="TPR_rpt"/>
</dbReference>
<dbReference type="SUPFAM" id="SSF48452">
    <property type="entry name" value="TPR-like"/>
    <property type="match status" value="2"/>
</dbReference>